<comment type="subcellular location">
    <subcellularLocation>
        <location evidence="1">Cytoplasm</location>
    </subcellularLocation>
</comment>
<dbReference type="HAMAP" id="MF_02207">
    <property type="entry name" value="MreB"/>
    <property type="match status" value="1"/>
</dbReference>
<dbReference type="InterPro" id="IPR043129">
    <property type="entry name" value="ATPase_NBD"/>
</dbReference>
<sequence length="362" mass="38644">MPGKTARPLKKELGYDMIGSLLGMLSTDMAIDLGTANTLVYVKGQGVKLDEPSVVAYMTQGGRKIVYAVGEQAKNMLGKTPVNMEAIRPMRDGVIADFEVAEEMIKHFIRKVHNRRAFVSPLIIICVPSSATSVERRAIHQSALAAGAREVQLIEEPMAAAIGAGLPIDDPAGSMVVDIGGGTSEVAVLSLGGIVYSRSVRVGGDKMDQAIVNYLRREQKILIGEMSAERIKKEIGTAQPPENGTGMALTVRGRGTLDGVPKETEITEAMIAEALREPVTDIIDAVKIALEAMPPELAADIVDRGIVLTGGGALLRNLDTVIREQAQLPVMIADDPLKCVVNGCGHVLENFTKMRTVLSPEV</sequence>
<dbReference type="GO" id="GO:0008360">
    <property type="term" value="P:regulation of cell shape"/>
    <property type="evidence" value="ECO:0007669"/>
    <property type="project" value="UniProtKB-KW"/>
</dbReference>
<dbReference type="GO" id="GO:0005737">
    <property type="term" value="C:cytoplasm"/>
    <property type="evidence" value="ECO:0007669"/>
    <property type="project" value="UniProtKB-SubCell"/>
</dbReference>
<dbReference type="SUPFAM" id="SSF53067">
    <property type="entry name" value="Actin-like ATPase domain"/>
    <property type="match status" value="2"/>
</dbReference>
<keyword evidence="2" id="KW-0963">Cytoplasm</keyword>
<dbReference type="AlphaFoldDB" id="A0A170PTD3"/>
<dbReference type="CDD" id="cd10225">
    <property type="entry name" value="ASKHA_NBD_MreB-like"/>
    <property type="match status" value="1"/>
</dbReference>
<keyword evidence="3" id="KW-0547">Nucleotide-binding</keyword>
<protein>
    <submittedName>
        <fullName evidence="7">Rod shape-determining protein MreB</fullName>
    </submittedName>
</protein>
<dbReference type="InterPro" id="IPR004753">
    <property type="entry name" value="MreB"/>
</dbReference>
<evidence type="ECO:0000256" key="3">
    <source>
        <dbReference type="ARBA" id="ARBA00022741"/>
    </source>
</evidence>
<name>A0A170PTD3_9ZZZZ</name>
<proteinExistence type="inferred from homology"/>
<evidence type="ECO:0000256" key="6">
    <source>
        <dbReference type="ARBA" id="ARBA00023458"/>
    </source>
</evidence>
<dbReference type="Gene3D" id="3.30.420.40">
    <property type="match status" value="2"/>
</dbReference>
<dbReference type="NCBIfam" id="TIGR00904">
    <property type="entry name" value="mreB"/>
    <property type="match status" value="1"/>
</dbReference>
<reference evidence="7" key="1">
    <citation type="submission" date="2015-10" db="EMBL/GenBank/DDBJ databases">
        <authorList>
            <person name="Gilbert D.G."/>
        </authorList>
    </citation>
    <scope>NUCLEOTIDE SEQUENCE</scope>
</reference>
<evidence type="ECO:0000256" key="5">
    <source>
        <dbReference type="ARBA" id="ARBA00022960"/>
    </source>
</evidence>
<comment type="similarity">
    <text evidence="6">Belongs to the FtsA/MreB family.</text>
</comment>
<keyword evidence="4" id="KW-0067">ATP-binding</keyword>
<dbReference type="PRINTS" id="PR01652">
    <property type="entry name" value="SHAPEPROTEIN"/>
</dbReference>
<accession>A0A170PTD3</accession>
<evidence type="ECO:0000256" key="1">
    <source>
        <dbReference type="ARBA" id="ARBA00004496"/>
    </source>
</evidence>
<dbReference type="GO" id="GO:0000902">
    <property type="term" value="P:cell morphogenesis"/>
    <property type="evidence" value="ECO:0007669"/>
    <property type="project" value="InterPro"/>
</dbReference>
<dbReference type="NCBIfam" id="NF010539">
    <property type="entry name" value="PRK13927.1"/>
    <property type="match status" value="1"/>
</dbReference>
<evidence type="ECO:0000313" key="7">
    <source>
        <dbReference type="EMBL" id="CUS56302.1"/>
    </source>
</evidence>
<dbReference type="PANTHER" id="PTHR42749:SF1">
    <property type="entry name" value="CELL SHAPE-DETERMINING PROTEIN MREB"/>
    <property type="match status" value="1"/>
</dbReference>
<keyword evidence="5" id="KW-0133">Cell shape</keyword>
<dbReference type="EMBL" id="CZQD01000019">
    <property type="protein sequence ID" value="CUS56302.1"/>
    <property type="molecule type" value="Genomic_DNA"/>
</dbReference>
<dbReference type="GO" id="GO:0005524">
    <property type="term" value="F:ATP binding"/>
    <property type="evidence" value="ECO:0007669"/>
    <property type="project" value="UniProtKB-KW"/>
</dbReference>
<dbReference type="InterPro" id="IPR056546">
    <property type="entry name" value="MreB_MamK-like"/>
</dbReference>
<dbReference type="Pfam" id="PF06723">
    <property type="entry name" value="MreB_Mbl"/>
    <property type="match status" value="1"/>
</dbReference>
<evidence type="ECO:0000256" key="2">
    <source>
        <dbReference type="ARBA" id="ARBA00022490"/>
    </source>
</evidence>
<dbReference type="PANTHER" id="PTHR42749">
    <property type="entry name" value="CELL SHAPE-DETERMINING PROTEIN MREB"/>
    <property type="match status" value="1"/>
</dbReference>
<evidence type="ECO:0000256" key="4">
    <source>
        <dbReference type="ARBA" id="ARBA00022840"/>
    </source>
</evidence>
<organism evidence="7">
    <name type="scientific">hydrothermal vent metagenome</name>
    <dbReference type="NCBI Taxonomy" id="652676"/>
    <lineage>
        <taxon>unclassified sequences</taxon>
        <taxon>metagenomes</taxon>
        <taxon>ecological metagenomes</taxon>
    </lineage>
</organism>
<gene>
    <name evidence="7" type="ORF">MGWOODY_Hyp2095</name>
</gene>